<evidence type="ECO:0000313" key="3">
    <source>
        <dbReference type="Proteomes" id="UP000516028"/>
    </source>
</evidence>
<dbReference type="Proteomes" id="UP000516028">
    <property type="component" value="Chromosome"/>
</dbReference>
<gene>
    <name evidence="2" type="ORF">H9K75_20910</name>
</gene>
<dbReference type="RefSeq" id="WP_187723981.1">
    <property type="nucleotide sequence ID" value="NZ_CP060783.1"/>
</dbReference>
<evidence type="ECO:0000256" key="1">
    <source>
        <dbReference type="SAM" id="Phobius"/>
    </source>
</evidence>
<protein>
    <submittedName>
        <fullName evidence="2">Uncharacterized protein</fullName>
    </submittedName>
</protein>
<proteinExistence type="predicted"/>
<reference evidence="2 3" key="1">
    <citation type="submission" date="2020-08" db="EMBL/GenBank/DDBJ databases">
        <title>Genome sequence of Diaphorobacter aerolatus KACC 16536T.</title>
        <authorList>
            <person name="Hyun D.-W."/>
            <person name="Bae J.-W."/>
        </authorList>
    </citation>
    <scope>NUCLEOTIDE SEQUENCE [LARGE SCALE GENOMIC DNA]</scope>
    <source>
        <strain evidence="2 3">KACC 16536</strain>
    </source>
</reference>
<name>A0A7H0GJB7_9BURK</name>
<keyword evidence="3" id="KW-1185">Reference proteome</keyword>
<dbReference type="EMBL" id="CP060783">
    <property type="protein sequence ID" value="QNP48383.1"/>
    <property type="molecule type" value="Genomic_DNA"/>
</dbReference>
<dbReference type="AlphaFoldDB" id="A0A7H0GJB7"/>
<keyword evidence="1" id="KW-1133">Transmembrane helix</keyword>
<organism evidence="2 3">
    <name type="scientific">Diaphorobacter aerolatus</name>
    <dbReference type="NCBI Taxonomy" id="1288495"/>
    <lineage>
        <taxon>Bacteria</taxon>
        <taxon>Pseudomonadati</taxon>
        <taxon>Pseudomonadota</taxon>
        <taxon>Betaproteobacteria</taxon>
        <taxon>Burkholderiales</taxon>
        <taxon>Comamonadaceae</taxon>
        <taxon>Diaphorobacter</taxon>
    </lineage>
</organism>
<accession>A0A7H0GJB7</accession>
<evidence type="ECO:0000313" key="2">
    <source>
        <dbReference type="EMBL" id="QNP48383.1"/>
    </source>
</evidence>
<sequence length="281" mass="33066">MNNNKLKGIPEKNEFDNLSTNECVTKWFNFWNDNLPVKDLKLEMPNEDIPQGGYADTEKKTTVVNVVNIDKKYWTGYHVTRHEHAHQLLKEHGYSVHHSLHFVLLDGALNYALSLSEGTKYRAEFFIRYYDFHQDTESRSRINTRLIHLLTKRLARYVNDPALLVQKAYDYSDYIRCSIPRATLAWDTKRKILEERHQANMDRILNTWTNVQAQFEEHSSQLSTVLKEKEQALETIIEDRDHILLTGKALSKKFKSLKNQFMWFQIGALAYFVGSLAWIVR</sequence>
<dbReference type="KEGG" id="daer:H9K75_20910"/>
<feature type="transmembrane region" description="Helical" evidence="1">
    <location>
        <begin position="261"/>
        <end position="280"/>
    </location>
</feature>
<keyword evidence="1" id="KW-0472">Membrane</keyword>
<keyword evidence="1" id="KW-0812">Transmembrane</keyword>